<dbReference type="FunCoup" id="A3LWW2">
    <property type="interactions" value="35"/>
</dbReference>
<dbReference type="GO" id="GO:0006260">
    <property type="term" value="P:DNA replication"/>
    <property type="evidence" value="ECO:0007669"/>
    <property type="project" value="EnsemblFungi"/>
</dbReference>
<dbReference type="GO" id="GO:0007088">
    <property type="term" value="P:regulation of mitotic nuclear division"/>
    <property type="evidence" value="ECO:0007669"/>
    <property type="project" value="EnsemblFungi"/>
</dbReference>
<gene>
    <name evidence="14" type="primary">ECO1</name>
    <name evidence="14" type="ORF">PICST_48237</name>
</gene>
<evidence type="ECO:0000256" key="3">
    <source>
        <dbReference type="ARBA" id="ARBA00022043"/>
    </source>
</evidence>
<keyword evidence="4 14" id="KW-0808">Transferase</keyword>
<dbReference type="EMBL" id="CP000500">
    <property type="protein sequence ID" value="ABN67351.1"/>
    <property type="molecule type" value="Genomic_DNA"/>
</dbReference>
<dbReference type="GO" id="GO:0034087">
    <property type="term" value="P:establishment of mitotic sister chromatid cohesion"/>
    <property type="evidence" value="ECO:0007669"/>
    <property type="project" value="EnsemblFungi"/>
</dbReference>
<dbReference type="GO" id="GO:0032200">
    <property type="term" value="P:telomere organization"/>
    <property type="evidence" value="ECO:0007669"/>
    <property type="project" value="EnsemblFungi"/>
</dbReference>
<keyword evidence="10" id="KW-0012">Acyltransferase</keyword>
<evidence type="ECO:0000256" key="1">
    <source>
        <dbReference type="ARBA" id="ARBA00004123"/>
    </source>
</evidence>
<dbReference type="STRING" id="322104.A3LWW2"/>
<dbReference type="GO" id="GO:0140588">
    <property type="term" value="P:chromatin looping"/>
    <property type="evidence" value="ECO:0007669"/>
    <property type="project" value="EnsemblFungi"/>
</dbReference>
<dbReference type="GO" id="GO:0061733">
    <property type="term" value="F:protein-lysine-acetyltransferase activity"/>
    <property type="evidence" value="ECO:0007669"/>
    <property type="project" value="TreeGrafter"/>
</dbReference>
<dbReference type="GO" id="GO:0043596">
    <property type="term" value="C:nuclear replication fork"/>
    <property type="evidence" value="ECO:0007669"/>
    <property type="project" value="EnsemblFungi"/>
</dbReference>
<dbReference type="OrthoDB" id="428854at2759"/>
<dbReference type="KEGG" id="pic:PICST_48237"/>
<protein>
    <recommendedName>
        <fullName evidence="3">N-acetyltransferase ECO1</fullName>
    </recommendedName>
    <alternativeName>
        <fullName evidence="11">Establishment of cohesion protein 1</fullName>
    </alternativeName>
</protein>
<feature type="domain" description="N-acetyltransferase ESCO acetyl-transferase" evidence="13">
    <location>
        <begin position="179"/>
        <end position="240"/>
    </location>
</feature>
<feature type="domain" description="N-acetyltransferase ESCO zinc-finger" evidence="12">
    <location>
        <begin position="4"/>
        <end position="46"/>
    </location>
</feature>
<organism evidence="14 15">
    <name type="scientific">Scheffersomyces stipitis (strain ATCC 58785 / CBS 6054 / NBRC 10063 / NRRL Y-11545)</name>
    <name type="common">Yeast</name>
    <name type="synonym">Pichia stipitis</name>
    <dbReference type="NCBI Taxonomy" id="322104"/>
    <lineage>
        <taxon>Eukaryota</taxon>
        <taxon>Fungi</taxon>
        <taxon>Dikarya</taxon>
        <taxon>Ascomycota</taxon>
        <taxon>Saccharomycotina</taxon>
        <taxon>Pichiomycetes</taxon>
        <taxon>Debaryomycetaceae</taxon>
        <taxon>Scheffersomyces</taxon>
    </lineage>
</organism>
<dbReference type="Pfam" id="PF13878">
    <property type="entry name" value="zf-C2H2_3"/>
    <property type="match status" value="1"/>
</dbReference>
<name>A3LWW2_PICST</name>
<dbReference type="eggNOG" id="KOG3014">
    <property type="taxonomic scope" value="Eukaryota"/>
</dbReference>
<feature type="non-terminal residue" evidence="14">
    <location>
        <position position="1"/>
    </location>
</feature>
<dbReference type="GO" id="GO:0003682">
    <property type="term" value="F:chromatin binding"/>
    <property type="evidence" value="ECO:0007669"/>
    <property type="project" value="EnsemblFungi"/>
</dbReference>
<comment type="subcellular location">
    <subcellularLocation>
        <location evidence="1">Nucleus</location>
    </subcellularLocation>
</comment>
<dbReference type="HOGENOM" id="CLU_039183_2_1_1"/>
<evidence type="ECO:0000256" key="4">
    <source>
        <dbReference type="ARBA" id="ARBA00022679"/>
    </source>
</evidence>
<evidence type="ECO:0000256" key="10">
    <source>
        <dbReference type="ARBA" id="ARBA00023315"/>
    </source>
</evidence>
<proteinExistence type="inferred from homology"/>
<dbReference type="AlphaFoldDB" id="A3LWW2"/>
<dbReference type="GO" id="GO:0000785">
    <property type="term" value="C:chromatin"/>
    <property type="evidence" value="ECO:0007669"/>
    <property type="project" value="EnsemblFungi"/>
</dbReference>
<dbReference type="GO" id="GO:0008270">
    <property type="term" value="F:zinc ion binding"/>
    <property type="evidence" value="ECO:0007669"/>
    <property type="project" value="UniProtKB-KW"/>
</dbReference>
<evidence type="ECO:0000313" key="14">
    <source>
        <dbReference type="EMBL" id="ABN67351.1"/>
    </source>
</evidence>
<keyword evidence="15" id="KW-1185">Reference proteome</keyword>
<dbReference type="InterPro" id="IPR028009">
    <property type="entry name" value="ESCO_Acetyltransf_dom"/>
</dbReference>
<accession>A3LWW2</accession>
<keyword evidence="6" id="KW-0863">Zinc-finger</keyword>
<keyword evidence="9" id="KW-0131">Cell cycle</keyword>
<evidence type="ECO:0000259" key="13">
    <source>
        <dbReference type="Pfam" id="PF13880"/>
    </source>
</evidence>
<comment type="similarity">
    <text evidence="2">Belongs to the acetyltransferase family. ECO subfamily.</text>
</comment>
<evidence type="ECO:0000259" key="12">
    <source>
        <dbReference type="Pfam" id="PF13878"/>
    </source>
</evidence>
<dbReference type="GO" id="GO:0006302">
    <property type="term" value="P:double-strand break repair"/>
    <property type="evidence" value="ECO:0007669"/>
    <property type="project" value="EnsemblFungi"/>
</dbReference>
<dbReference type="InParanoid" id="A3LWW2"/>
<evidence type="ECO:0000256" key="9">
    <source>
        <dbReference type="ARBA" id="ARBA00023306"/>
    </source>
</evidence>
<dbReference type="Proteomes" id="UP000002258">
    <property type="component" value="Chromosome 6"/>
</dbReference>
<dbReference type="GO" id="GO:0034089">
    <property type="term" value="P:establishment of meiotic sister chromatid cohesion"/>
    <property type="evidence" value="ECO:0007669"/>
    <property type="project" value="EnsemblFungi"/>
</dbReference>
<evidence type="ECO:0000256" key="5">
    <source>
        <dbReference type="ARBA" id="ARBA00022723"/>
    </source>
</evidence>
<sequence>KKFQSTLNFPNRNNLVSKSTTCPECHMTYYEYISKEKELHMRYHARYNSGIPWPPSLSTKVVREFMLHRVLEPKQKGFKRVKSSTVSIKAEVVSVDKNSKRQIQKAQTILDMVNRELNAPSDSGSWKKVECESSKAFVIVINGYAIAICNTDPITNVDRQARWMVHRLQTVVPNQVVKTAKVGISRIWVAPSWRRNHLAQILLEVVLTNSIFGTTLNRNEVAFSQPSHSGGLLAKKFNGVTHKSGELLIPVYLE</sequence>
<evidence type="ECO:0000256" key="2">
    <source>
        <dbReference type="ARBA" id="ARBA00005816"/>
    </source>
</evidence>
<dbReference type="PANTHER" id="PTHR45884">
    <property type="entry name" value="N-ACETYLTRANSFERASE ECO"/>
    <property type="match status" value="1"/>
</dbReference>
<dbReference type="GO" id="GO:0070058">
    <property type="term" value="P:tRNA gene clustering"/>
    <property type="evidence" value="ECO:0007669"/>
    <property type="project" value="EnsemblFungi"/>
</dbReference>
<dbReference type="GeneID" id="4839998"/>
<reference evidence="14 15" key="1">
    <citation type="journal article" date="2007" name="Nat. Biotechnol.">
        <title>Genome sequence of the lignocellulose-bioconverting and xylose-fermenting yeast Pichia stipitis.</title>
        <authorList>
            <person name="Jeffries T.W."/>
            <person name="Grigoriev I.V."/>
            <person name="Grimwood J."/>
            <person name="Laplaza J.M."/>
            <person name="Aerts A."/>
            <person name="Salamov A."/>
            <person name="Schmutz J."/>
            <person name="Lindquist E."/>
            <person name="Dehal P."/>
            <person name="Shapiro H."/>
            <person name="Jin Y.S."/>
            <person name="Passoth V."/>
            <person name="Richardson P.M."/>
        </authorList>
    </citation>
    <scope>NUCLEOTIDE SEQUENCE [LARGE SCALE GENOMIC DNA]</scope>
    <source>
        <strain evidence="15">ATCC 58785 / CBS 6054 / NBRC 10063 / NRRL Y-11545</strain>
    </source>
</reference>
<dbReference type="InterPro" id="IPR028005">
    <property type="entry name" value="AcTrfase_ESCO_Znf_dom"/>
</dbReference>
<dbReference type="PANTHER" id="PTHR45884:SF2">
    <property type="entry name" value="N-ACETYLTRANSFERASE ECO"/>
    <property type="match status" value="1"/>
</dbReference>
<dbReference type="RefSeq" id="XP_001385380.1">
    <property type="nucleotide sequence ID" value="XM_001385343.1"/>
</dbReference>
<keyword evidence="5" id="KW-0479">Metal-binding</keyword>
<keyword evidence="8" id="KW-0539">Nucleus</keyword>
<evidence type="ECO:0000313" key="15">
    <source>
        <dbReference type="Proteomes" id="UP000002258"/>
    </source>
</evidence>
<keyword evidence="7" id="KW-0862">Zinc</keyword>
<evidence type="ECO:0000256" key="6">
    <source>
        <dbReference type="ARBA" id="ARBA00022771"/>
    </source>
</evidence>
<evidence type="ECO:0000256" key="8">
    <source>
        <dbReference type="ARBA" id="ARBA00023242"/>
    </source>
</evidence>
<evidence type="ECO:0000256" key="11">
    <source>
        <dbReference type="ARBA" id="ARBA00032212"/>
    </source>
</evidence>
<dbReference type="GO" id="GO:0007076">
    <property type="term" value="P:mitotic chromosome condensation"/>
    <property type="evidence" value="ECO:0007669"/>
    <property type="project" value="EnsemblFungi"/>
</dbReference>
<evidence type="ECO:0000256" key="7">
    <source>
        <dbReference type="ARBA" id="ARBA00022833"/>
    </source>
</evidence>
<dbReference type="OMA" id="PSITHQE"/>
<dbReference type="Pfam" id="PF13880">
    <property type="entry name" value="Acetyltransf_13"/>
    <property type="match status" value="1"/>
</dbReference>